<dbReference type="Proteomes" id="UP000815325">
    <property type="component" value="Unassembled WGS sequence"/>
</dbReference>
<comment type="caution">
    <text evidence="3">The sequence shown here is derived from an EMBL/GenBank/DDBJ whole genome shotgun (WGS) entry which is preliminary data.</text>
</comment>
<gene>
    <name evidence="3" type="ORF">DUNSADRAFT_5272</name>
</gene>
<keyword evidence="4" id="KW-1185">Reference proteome</keyword>
<accession>A0ABQ7GQJ3</accession>
<dbReference type="SUPFAM" id="SSF52540">
    <property type="entry name" value="P-loop containing nucleoside triphosphate hydrolases"/>
    <property type="match status" value="1"/>
</dbReference>
<protein>
    <submittedName>
        <fullName evidence="3">ABC transporter like ATPase</fullName>
    </submittedName>
</protein>
<dbReference type="EMBL" id="MU069638">
    <property type="protein sequence ID" value="KAF5836880.1"/>
    <property type="molecule type" value="Genomic_DNA"/>
</dbReference>
<reference evidence="3" key="1">
    <citation type="submission" date="2017-08" db="EMBL/GenBank/DDBJ databases">
        <authorList>
            <person name="Polle J.E."/>
            <person name="Barry K."/>
            <person name="Cushman J."/>
            <person name="Schmutz J."/>
            <person name="Tran D."/>
            <person name="Hathwaick L.T."/>
            <person name="Yim W.C."/>
            <person name="Jenkins J."/>
            <person name="Mckie-Krisberg Z.M."/>
            <person name="Prochnik S."/>
            <person name="Lindquist E."/>
            <person name="Dockter R.B."/>
            <person name="Adam C."/>
            <person name="Molina H."/>
            <person name="Bunkerborg J."/>
            <person name="Jin E."/>
            <person name="Buchheim M."/>
            <person name="Magnuson J."/>
        </authorList>
    </citation>
    <scope>NUCLEOTIDE SEQUENCE</scope>
    <source>
        <strain evidence="3">CCAP 19/18</strain>
    </source>
</reference>
<evidence type="ECO:0000313" key="4">
    <source>
        <dbReference type="Proteomes" id="UP000815325"/>
    </source>
</evidence>
<sequence>MAILDEIDSGLDIDALRDVAKAVNALKRPDSSVLMVTHYKRLLEYVQPEFVHIMEGGKIARTGDVSLADQLEVSGYSLLQPAA</sequence>
<evidence type="ECO:0000256" key="1">
    <source>
        <dbReference type="ARBA" id="ARBA00022741"/>
    </source>
</evidence>
<proteinExistence type="predicted"/>
<dbReference type="InterPro" id="IPR027417">
    <property type="entry name" value="P-loop_NTPase"/>
</dbReference>
<dbReference type="InterPro" id="IPR010230">
    <property type="entry name" value="FeS-cluster_ATPase_SufC"/>
</dbReference>
<dbReference type="Gene3D" id="3.40.50.300">
    <property type="entry name" value="P-loop containing nucleotide triphosphate hydrolases"/>
    <property type="match status" value="1"/>
</dbReference>
<keyword evidence="1" id="KW-0547">Nucleotide-binding</keyword>
<dbReference type="PANTHER" id="PTHR43204:SF1">
    <property type="entry name" value="ABC TRANSPORTER I FAMILY MEMBER 6, CHLOROPLASTIC"/>
    <property type="match status" value="1"/>
</dbReference>
<organism evidence="3 4">
    <name type="scientific">Dunaliella salina</name>
    <name type="common">Green alga</name>
    <name type="synonym">Protococcus salinus</name>
    <dbReference type="NCBI Taxonomy" id="3046"/>
    <lineage>
        <taxon>Eukaryota</taxon>
        <taxon>Viridiplantae</taxon>
        <taxon>Chlorophyta</taxon>
        <taxon>core chlorophytes</taxon>
        <taxon>Chlorophyceae</taxon>
        <taxon>CS clade</taxon>
        <taxon>Chlamydomonadales</taxon>
        <taxon>Dunaliellaceae</taxon>
        <taxon>Dunaliella</taxon>
    </lineage>
</organism>
<keyword evidence="2" id="KW-0067">ATP-binding</keyword>
<evidence type="ECO:0000256" key="2">
    <source>
        <dbReference type="ARBA" id="ARBA00022840"/>
    </source>
</evidence>
<name>A0ABQ7GQJ3_DUNSA</name>
<dbReference type="PANTHER" id="PTHR43204">
    <property type="entry name" value="ABC TRANSPORTER I FAMILY MEMBER 6, CHLOROPLASTIC"/>
    <property type="match status" value="1"/>
</dbReference>
<evidence type="ECO:0000313" key="3">
    <source>
        <dbReference type="EMBL" id="KAF5836880.1"/>
    </source>
</evidence>